<accession>A0A1D2MX44</accession>
<dbReference type="Gene3D" id="1.10.630.10">
    <property type="entry name" value="Cytochrome P450"/>
    <property type="match status" value="1"/>
</dbReference>
<evidence type="ECO:0000256" key="1">
    <source>
        <dbReference type="ARBA" id="ARBA00001971"/>
    </source>
</evidence>
<keyword evidence="3 8" id="KW-0349">Heme</keyword>
<dbReference type="PANTHER" id="PTHR24291:SF201">
    <property type="entry name" value="CYTOCHROME P450, FAMILY 4, SUBFAMILY B, POLYPEPTIDE 7"/>
    <property type="match status" value="1"/>
</dbReference>
<dbReference type="InterPro" id="IPR036396">
    <property type="entry name" value="Cyt_P450_sf"/>
</dbReference>
<sequence length="463" mass="53294">NFSVLHDPIFKLVYASILPFSRLICILLCWTLAALALKRIPEKKRQFIKVLELDSLAGPPRFPIRFIGNAFQIPAPKYIMETCLNWCKKYEHCFRFTAFGMECVVISDPLLAQSLLSSYDIGHANRASTYKFLEGFEGLAFSNGRKWQTLKKLIAPAFHFKSVEFKIRTFNTHSNKFVQNLGRLADQDGMIRTKSITKLLGSYAVQSVIDSVITLPGSCNDDDTDRFVKSFKRYTEILSHRILNPWLTIRFFWKFHPLSTEFDEAIKGMNSFAHILIQNHMAKKSTQANELHEKEDHCLVSQMLENNASFEEIQTEVTTMLFAHESNTLSLLYFLLMLALHPEHQEKCREEVDQIVNDGALNFNDLSGLKYMERCFLETLRLLPPVFMFGRQLGSPLCLKNNITLPTGTNVYVCPLAMHKDEKYFPNPESFNPDRFLPEECKQRHQYAYLPFSAGPRVCPGES</sequence>
<evidence type="ECO:0000313" key="11">
    <source>
        <dbReference type="EMBL" id="ODM97532.1"/>
    </source>
</evidence>
<evidence type="ECO:0000256" key="9">
    <source>
        <dbReference type="RuleBase" id="RU000461"/>
    </source>
</evidence>
<dbReference type="PANTHER" id="PTHR24291">
    <property type="entry name" value="CYTOCHROME P450 FAMILY 4"/>
    <property type="match status" value="1"/>
</dbReference>
<name>A0A1D2MX44_ORCCI</name>
<comment type="similarity">
    <text evidence="2 9">Belongs to the cytochrome P450 family.</text>
</comment>
<dbReference type="InterPro" id="IPR017972">
    <property type="entry name" value="Cyt_P450_CS"/>
</dbReference>
<keyword evidence="5 9" id="KW-0560">Oxidoreductase</keyword>
<evidence type="ECO:0000256" key="6">
    <source>
        <dbReference type="ARBA" id="ARBA00023004"/>
    </source>
</evidence>
<dbReference type="Pfam" id="PF00067">
    <property type="entry name" value="p450"/>
    <property type="match status" value="1"/>
</dbReference>
<dbReference type="GO" id="GO:0020037">
    <property type="term" value="F:heme binding"/>
    <property type="evidence" value="ECO:0007669"/>
    <property type="project" value="InterPro"/>
</dbReference>
<dbReference type="InterPro" id="IPR050196">
    <property type="entry name" value="Cytochrome_P450_Monoox"/>
</dbReference>
<feature type="binding site" description="axial binding residue" evidence="8">
    <location>
        <position position="459"/>
    </location>
    <ligand>
        <name>heme</name>
        <dbReference type="ChEBI" id="CHEBI:30413"/>
    </ligand>
    <ligandPart>
        <name>Fe</name>
        <dbReference type="ChEBI" id="CHEBI:18248"/>
    </ligandPart>
</feature>
<evidence type="ECO:0000256" key="7">
    <source>
        <dbReference type="ARBA" id="ARBA00023033"/>
    </source>
</evidence>
<evidence type="ECO:0000256" key="10">
    <source>
        <dbReference type="SAM" id="Phobius"/>
    </source>
</evidence>
<proteinExistence type="inferred from homology"/>
<organism evidence="11 12">
    <name type="scientific">Orchesella cincta</name>
    <name type="common">Springtail</name>
    <name type="synonym">Podura cincta</name>
    <dbReference type="NCBI Taxonomy" id="48709"/>
    <lineage>
        <taxon>Eukaryota</taxon>
        <taxon>Metazoa</taxon>
        <taxon>Ecdysozoa</taxon>
        <taxon>Arthropoda</taxon>
        <taxon>Hexapoda</taxon>
        <taxon>Collembola</taxon>
        <taxon>Entomobryomorpha</taxon>
        <taxon>Entomobryoidea</taxon>
        <taxon>Orchesellidae</taxon>
        <taxon>Orchesellinae</taxon>
        <taxon>Orchesella</taxon>
    </lineage>
</organism>
<gene>
    <name evidence="11" type="ORF">Ocin01_09144</name>
</gene>
<feature type="non-terminal residue" evidence="11">
    <location>
        <position position="463"/>
    </location>
</feature>
<reference evidence="11 12" key="1">
    <citation type="journal article" date="2016" name="Genome Biol. Evol.">
        <title>Gene Family Evolution Reflects Adaptation to Soil Environmental Stressors in the Genome of the Collembolan Orchesella cincta.</title>
        <authorList>
            <person name="Faddeeva-Vakhrusheva A."/>
            <person name="Derks M.F."/>
            <person name="Anvar S.Y."/>
            <person name="Agamennone V."/>
            <person name="Suring W."/>
            <person name="Smit S."/>
            <person name="van Straalen N.M."/>
            <person name="Roelofs D."/>
        </authorList>
    </citation>
    <scope>NUCLEOTIDE SEQUENCE [LARGE SCALE GENOMIC DNA]</scope>
    <source>
        <tissue evidence="11">Mixed pool</tissue>
    </source>
</reference>
<dbReference type="EMBL" id="LJIJ01000434">
    <property type="protein sequence ID" value="ODM97532.1"/>
    <property type="molecule type" value="Genomic_DNA"/>
</dbReference>
<evidence type="ECO:0000313" key="12">
    <source>
        <dbReference type="Proteomes" id="UP000094527"/>
    </source>
</evidence>
<dbReference type="InterPro" id="IPR001128">
    <property type="entry name" value="Cyt_P450"/>
</dbReference>
<dbReference type="STRING" id="48709.A0A1D2MX44"/>
<keyword evidence="10" id="KW-1133">Transmembrane helix</keyword>
<dbReference type="GO" id="GO:0016705">
    <property type="term" value="F:oxidoreductase activity, acting on paired donors, with incorporation or reduction of molecular oxygen"/>
    <property type="evidence" value="ECO:0007669"/>
    <property type="project" value="InterPro"/>
</dbReference>
<dbReference type="AlphaFoldDB" id="A0A1D2MX44"/>
<feature type="non-terminal residue" evidence="11">
    <location>
        <position position="1"/>
    </location>
</feature>
<evidence type="ECO:0000256" key="2">
    <source>
        <dbReference type="ARBA" id="ARBA00010617"/>
    </source>
</evidence>
<dbReference type="GO" id="GO:0005506">
    <property type="term" value="F:iron ion binding"/>
    <property type="evidence" value="ECO:0007669"/>
    <property type="project" value="InterPro"/>
</dbReference>
<keyword evidence="4 8" id="KW-0479">Metal-binding</keyword>
<feature type="transmembrane region" description="Helical" evidence="10">
    <location>
        <begin position="12"/>
        <end position="37"/>
    </location>
</feature>
<evidence type="ECO:0000256" key="4">
    <source>
        <dbReference type="ARBA" id="ARBA00022723"/>
    </source>
</evidence>
<evidence type="ECO:0000256" key="8">
    <source>
        <dbReference type="PIRSR" id="PIRSR602401-1"/>
    </source>
</evidence>
<comment type="cofactor">
    <cofactor evidence="1 8">
        <name>heme</name>
        <dbReference type="ChEBI" id="CHEBI:30413"/>
    </cofactor>
</comment>
<keyword evidence="12" id="KW-1185">Reference proteome</keyword>
<dbReference type="PRINTS" id="PR00463">
    <property type="entry name" value="EP450I"/>
</dbReference>
<dbReference type="Proteomes" id="UP000094527">
    <property type="component" value="Unassembled WGS sequence"/>
</dbReference>
<dbReference type="PROSITE" id="PS00086">
    <property type="entry name" value="CYTOCHROME_P450"/>
    <property type="match status" value="1"/>
</dbReference>
<dbReference type="SUPFAM" id="SSF48264">
    <property type="entry name" value="Cytochrome P450"/>
    <property type="match status" value="1"/>
</dbReference>
<keyword evidence="10" id="KW-0812">Transmembrane</keyword>
<keyword evidence="6 8" id="KW-0408">Iron</keyword>
<dbReference type="GO" id="GO:0004497">
    <property type="term" value="F:monooxygenase activity"/>
    <property type="evidence" value="ECO:0007669"/>
    <property type="project" value="UniProtKB-KW"/>
</dbReference>
<keyword evidence="10" id="KW-0472">Membrane</keyword>
<dbReference type="OrthoDB" id="1470350at2759"/>
<protein>
    <submittedName>
        <fullName evidence="11">Putative cytochrome P450 4aa1</fullName>
    </submittedName>
</protein>
<comment type="caution">
    <text evidence="11">The sequence shown here is derived from an EMBL/GenBank/DDBJ whole genome shotgun (WGS) entry which is preliminary data.</text>
</comment>
<evidence type="ECO:0000256" key="3">
    <source>
        <dbReference type="ARBA" id="ARBA00022617"/>
    </source>
</evidence>
<evidence type="ECO:0000256" key="5">
    <source>
        <dbReference type="ARBA" id="ARBA00023002"/>
    </source>
</evidence>
<dbReference type="InterPro" id="IPR002401">
    <property type="entry name" value="Cyt_P450_E_grp-I"/>
</dbReference>
<keyword evidence="7 9" id="KW-0503">Monooxygenase</keyword>